<reference evidence="1 2" key="2">
    <citation type="submission" date="2008-10" db="EMBL/GenBank/DDBJ databases">
        <title>Draft genome sequence of Anaerococcus hydrogenalis (DSM 7454).</title>
        <authorList>
            <person name="Sudarsanam P."/>
            <person name="Ley R."/>
            <person name="Guruge J."/>
            <person name="Turnbaugh P.J."/>
            <person name="Mahowald M."/>
            <person name="Liep D."/>
            <person name="Gordon J."/>
        </authorList>
    </citation>
    <scope>NUCLEOTIDE SEQUENCE [LARGE SCALE GENOMIC DNA]</scope>
    <source>
        <strain evidence="1 2">DSM 7454</strain>
    </source>
</reference>
<accession>B6WAP7</accession>
<evidence type="ECO:0000313" key="1">
    <source>
        <dbReference type="EMBL" id="EEB35579.1"/>
    </source>
</evidence>
<dbReference type="Proteomes" id="UP000005451">
    <property type="component" value="Unassembled WGS sequence"/>
</dbReference>
<sequence>MYLNQRDDYKEFEDFFDQVLVDENILKIKAYIEKNGMEKISENFTNEDQFIIDYIKDKSNKIVANELKDKINLENRRKLLKKLRNRD</sequence>
<protein>
    <submittedName>
        <fullName evidence="1">Uncharacterized protein</fullName>
    </submittedName>
</protein>
<dbReference type="AlphaFoldDB" id="B6WAP7"/>
<name>B6WAP7_9FIRM</name>
<dbReference type="EMBL" id="ABXA01000043">
    <property type="protein sequence ID" value="EEB35579.1"/>
    <property type="molecule type" value="Genomic_DNA"/>
</dbReference>
<evidence type="ECO:0000313" key="2">
    <source>
        <dbReference type="Proteomes" id="UP000005451"/>
    </source>
</evidence>
<proteinExistence type="predicted"/>
<reference evidence="1 2" key="1">
    <citation type="submission" date="2008-09" db="EMBL/GenBank/DDBJ databases">
        <authorList>
            <person name="Fulton L."/>
            <person name="Clifton S."/>
            <person name="Fulton B."/>
            <person name="Xu J."/>
            <person name="Minx P."/>
            <person name="Pepin K.H."/>
            <person name="Johnson M."/>
            <person name="Thiruvilangam P."/>
            <person name="Bhonagiri V."/>
            <person name="Nash W.E."/>
            <person name="Mardis E.R."/>
            <person name="Wilson R.K."/>
        </authorList>
    </citation>
    <scope>NUCLEOTIDE SEQUENCE [LARGE SCALE GENOMIC DNA]</scope>
    <source>
        <strain evidence="1 2">DSM 7454</strain>
    </source>
</reference>
<comment type="caution">
    <text evidence="1">The sequence shown here is derived from an EMBL/GenBank/DDBJ whole genome shotgun (WGS) entry which is preliminary data.</text>
</comment>
<dbReference type="eggNOG" id="COG0358">
    <property type="taxonomic scope" value="Bacteria"/>
</dbReference>
<organism evidence="1 2">
    <name type="scientific">Anaerococcus hydrogenalis DSM 7454</name>
    <dbReference type="NCBI Taxonomy" id="561177"/>
    <lineage>
        <taxon>Bacteria</taxon>
        <taxon>Bacillati</taxon>
        <taxon>Bacillota</taxon>
        <taxon>Tissierellia</taxon>
        <taxon>Tissierellales</taxon>
        <taxon>Peptoniphilaceae</taxon>
        <taxon>Anaerococcus</taxon>
    </lineage>
</organism>
<gene>
    <name evidence="1" type="ORF">ANHYDRO_01764</name>
</gene>
<dbReference type="STRING" id="561177.ANHYDRO_01764"/>